<keyword evidence="3" id="KW-1185">Reference proteome</keyword>
<sequence length="330" mass="38931">MHETLSKQFFEIIKLSFFQGCSEFYSSFKKIKTYLLGSIGALYSTKDKLIIEIDENFKLFLNDHPWLKALFFFVLVIVLLFIYYQIKQFLIQSWRRYILIKRESVYGNAIVLLSEGYAKIHHNKNKELTVEEVKAILIEFCDKIRDIYEFKTKSKCSVSIKTIIDLKIEGNGINFDTRVVNLCRDSKCSRYSMEKYDEIEHNIANNTCYQNIISKFFSNKFDEMYFLSNDILSIDNYENSSFQLYPEYNNEKRLTLELRKKHFPLKYKSELVVSISPMISEKRTTSPILGFLCVDCELSNEEVFTTRFDVPLLKGVSDGLYDFIKSKLHN</sequence>
<evidence type="ECO:0000256" key="1">
    <source>
        <dbReference type="SAM" id="Phobius"/>
    </source>
</evidence>
<keyword evidence="1" id="KW-1133">Transmembrane helix</keyword>
<dbReference type="EMBL" id="JAULSJ010000020">
    <property type="protein sequence ID" value="MDO3425887.1"/>
    <property type="molecule type" value="Genomic_DNA"/>
</dbReference>
<proteinExistence type="predicted"/>
<protein>
    <recommendedName>
        <fullName evidence="4">GAF domain-containing protein</fullName>
    </recommendedName>
</protein>
<organism evidence="2 3">
    <name type="scientific">Chryseobacterium urinae</name>
    <dbReference type="NCBI Taxonomy" id="3058400"/>
    <lineage>
        <taxon>Bacteria</taxon>
        <taxon>Pseudomonadati</taxon>
        <taxon>Bacteroidota</taxon>
        <taxon>Flavobacteriia</taxon>
        <taxon>Flavobacteriales</taxon>
        <taxon>Weeksellaceae</taxon>
        <taxon>Chryseobacterium group</taxon>
        <taxon>Chryseobacterium</taxon>
    </lineage>
</organism>
<dbReference type="Proteomes" id="UP001168128">
    <property type="component" value="Unassembled WGS sequence"/>
</dbReference>
<keyword evidence="1" id="KW-0812">Transmembrane</keyword>
<feature type="transmembrane region" description="Helical" evidence="1">
    <location>
        <begin position="66"/>
        <end position="86"/>
    </location>
</feature>
<evidence type="ECO:0000313" key="2">
    <source>
        <dbReference type="EMBL" id="MDO3425887.1"/>
    </source>
</evidence>
<name>A0ABT8U643_9FLAO</name>
<evidence type="ECO:0008006" key="4">
    <source>
        <dbReference type="Google" id="ProtNLM"/>
    </source>
</evidence>
<keyword evidence="1" id="KW-0472">Membrane</keyword>
<dbReference type="RefSeq" id="WP_302716486.1">
    <property type="nucleotide sequence ID" value="NZ_JAULSJ010000020.1"/>
</dbReference>
<reference evidence="2" key="1">
    <citation type="submission" date="2023-07" db="EMBL/GenBank/DDBJ databases">
        <title>AMR profile of multidrug- resistance Chryseobacterium gambrini related strain.</title>
        <authorList>
            <person name="Kirdat K."/>
            <person name="Bhatt A."/>
            <person name="Kuyare S."/>
            <person name="Yadav A."/>
        </authorList>
    </citation>
    <scope>NUCLEOTIDE SEQUENCE</scope>
    <source>
        <strain evidence="2">APV-1</strain>
    </source>
</reference>
<gene>
    <name evidence="2" type="ORF">QWT87_13385</name>
</gene>
<comment type="caution">
    <text evidence="2">The sequence shown here is derived from an EMBL/GenBank/DDBJ whole genome shotgun (WGS) entry which is preliminary data.</text>
</comment>
<accession>A0ABT8U643</accession>
<evidence type="ECO:0000313" key="3">
    <source>
        <dbReference type="Proteomes" id="UP001168128"/>
    </source>
</evidence>